<evidence type="ECO:0000256" key="1">
    <source>
        <dbReference type="SAM" id="SignalP"/>
    </source>
</evidence>
<keyword evidence="1" id="KW-0732">Signal</keyword>
<reference evidence="2 3" key="1">
    <citation type="submission" date="2023-01" db="EMBL/GenBank/DDBJ databases">
        <title>Cultivation and genomic characterization of new, ubiquitous marine nitrite-oxidizing bacteria from the Nitrospirales.</title>
        <authorList>
            <person name="Mueller A.J."/>
            <person name="Daebeler A."/>
            <person name="Herbold C.W."/>
            <person name="Kirkegaard R.H."/>
            <person name="Daims H."/>
        </authorList>
    </citation>
    <scope>NUCLEOTIDE SEQUENCE [LARGE SCALE GENOMIC DNA]</scope>
    <source>
        <strain evidence="2 3">DK</strain>
    </source>
</reference>
<accession>A0AA96JW99</accession>
<keyword evidence="3" id="KW-1185">Reference proteome</keyword>
<feature type="signal peptide" evidence="1">
    <location>
        <begin position="1"/>
        <end position="21"/>
    </location>
</feature>
<evidence type="ECO:0000313" key="2">
    <source>
        <dbReference type="EMBL" id="WNM62263.1"/>
    </source>
</evidence>
<dbReference type="AlphaFoldDB" id="A0AA96JW99"/>
<proteinExistence type="predicted"/>
<protein>
    <submittedName>
        <fullName evidence="2">Uncharacterized protein</fullName>
    </submittedName>
</protein>
<name>A0AA96JW99_9BACT</name>
<feature type="chain" id="PRO_5041712416" evidence="1">
    <location>
        <begin position="22"/>
        <end position="179"/>
    </location>
</feature>
<evidence type="ECO:0000313" key="3">
    <source>
        <dbReference type="Proteomes" id="UP001302494"/>
    </source>
</evidence>
<dbReference type="Proteomes" id="UP001302494">
    <property type="component" value="Chromosome"/>
</dbReference>
<gene>
    <name evidence="2" type="ORF">PQG83_00530</name>
</gene>
<sequence>MKILSAFTMILVLTIPGIMHAQQKDKTPVSFQLMDFEGNKTTLKELLEIKDFSKPGVLVLMTEEPDDQVLSLVRTLARVVNKNKEEKGTRGAAIFLWKDEKAIAVVKKKLTGVKGILKSGNAGEVPDIYKISDADPVNVVKVVGWKNSEVKFDEEKTATELSSEDTLTDILVLFLDLLK</sequence>
<organism evidence="2 3">
    <name type="scientific">Candidatus Nitrospira neomarina</name>
    <dbReference type="NCBI Taxonomy" id="3020899"/>
    <lineage>
        <taxon>Bacteria</taxon>
        <taxon>Pseudomonadati</taxon>
        <taxon>Nitrospirota</taxon>
        <taxon>Nitrospiria</taxon>
        <taxon>Nitrospirales</taxon>
        <taxon>Nitrospiraceae</taxon>
        <taxon>Nitrospira</taxon>
    </lineage>
</organism>
<dbReference type="EMBL" id="CP116968">
    <property type="protein sequence ID" value="WNM62263.1"/>
    <property type="molecule type" value="Genomic_DNA"/>
</dbReference>
<dbReference type="RefSeq" id="WP_312745494.1">
    <property type="nucleotide sequence ID" value="NZ_CP116968.1"/>
</dbReference>
<dbReference type="KEGG" id="nneo:PQG83_00530"/>